<organism evidence="2 3">
    <name type="scientific">Hyalangium minutum</name>
    <dbReference type="NCBI Taxonomy" id="394096"/>
    <lineage>
        <taxon>Bacteria</taxon>
        <taxon>Pseudomonadati</taxon>
        <taxon>Myxococcota</taxon>
        <taxon>Myxococcia</taxon>
        <taxon>Myxococcales</taxon>
        <taxon>Cystobacterineae</taxon>
        <taxon>Archangiaceae</taxon>
        <taxon>Hyalangium</taxon>
    </lineage>
</organism>
<evidence type="ECO:0000313" key="2">
    <source>
        <dbReference type="EMBL" id="KFE66373.1"/>
    </source>
</evidence>
<evidence type="ECO:0000256" key="1">
    <source>
        <dbReference type="SAM" id="SignalP"/>
    </source>
</evidence>
<evidence type="ECO:0000313" key="3">
    <source>
        <dbReference type="Proteomes" id="UP000028725"/>
    </source>
</evidence>
<feature type="chain" id="PRO_5001799811" evidence="1">
    <location>
        <begin position="24"/>
        <end position="451"/>
    </location>
</feature>
<keyword evidence="3" id="KW-1185">Reference proteome</keyword>
<dbReference type="AlphaFoldDB" id="A0A085WFB0"/>
<dbReference type="EMBL" id="JMCB01000010">
    <property type="protein sequence ID" value="KFE66373.1"/>
    <property type="molecule type" value="Genomic_DNA"/>
</dbReference>
<protein>
    <submittedName>
        <fullName evidence="2">Putative lipoprotein</fullName>
    </submittedName>
</protein>
<keyword evidence="1" id="KW-0732">Signal</keyword>
<accession>A0A085WFB0</accession>
<proteinExistence type="predicted"/>
<feature type="signal peptide" evidence="1">
    <location>
        <begin position="1"/>
        <end position="23"/>
    </location>
</feature>
<gene>
    <name evidence="2" type="ORF">DB31_0846</name>
</gene>
<dbReference type="Proteomes" id="UP000028725">
    <property type="component" value="Unassembled WGS sequence"/>
</dbReference>
<sequence length="451" mass="48154">MKSPMASHWTWRLALALLGLALGGCPGDSFDCLPSPGPINQVERAPGVVVTGQRVRMEVIPASESAGCGSLESSVPISATAEIEGPDGRPVENQFTLVQQSRTPSILEFTPELPGPYHITVVFSHIGGLHQFDLHAARDRSAEAPSETLPRTCDSLERTSKGAWVCGTFVMRGSTVVKSFPGMSLAVAGDVIWVVGSLSIQRYVDTGTDLVLSGSAQHGRGSVEFLLASPDELTVLHSGVLGSFIFSSGTLSPSSGTTWTRPPEPVNTRGSYGVLLRDGVRVGLVTRITDADTSAVQVCTYELSPGSIISPQERCPSVPGELIGFEPGVLWTQDLPVFKAQGQPQGLVRRWVWTEDQIQEAGSLSLGPNATVFSQPMKRGETAPLVRNMVTDSNILNVTGVLTWSPQRKAILLEHFDSALADGFASRAFYWGTLSGAPATSTRIRLRPPPQ</sequence>
<reference evidence="2 3" key="1">
    <citation type="submission" date="2014-04" db="EMBL/GenBank/DDBJ databases">
        <title>Genome assembly of Hyalangium minutum DSM 14724.</title>
        <authorList>
            <person name="Sharma G."/>
            <person name="Subramanian S."/>
        </authorList>
    </citation>
    <scope>NUCLEOTIDE SEQUENCE [LARGE SCALE GENOMIC DNA]</scope>
    <source>
        <strain evidence="2 3">DSM 14724</strain>
    </source>
</reference>
<keyword evidence="2" id="KW-0449">Lipoprotein</keyword>
<comment type="caution">
    <text evidence="2">The sequence shown here is derived from an EMBL/GenBank/DDBJ whole genome shotgun (WGS) entry which is preliminary data.</text>
</comment>
<name>A0A085WFB0_9BACT</name>
<dbReference type="PROSITE" id="PS51257">
    <property type="entry name" value="PROKAR_LIPOPROTEIN"/>
    <property type="match status" value="1"/>
</dbReference>
<dbReference type="STRING" id="394096.DB31_0846"/>
<dbReference type="OrthoDB" id="5381180at2"/>
<dbReference type="RefSeq" id="WP_044192187.1">
    <property type="nucleotide sequence ID" value="NZ_JMCB01000010.1"/>
</dbReference>